<dbReference type="KEGG" id="sand:H3309_16570"/>
<dbReference type="Proteomes" id="UP000515292">
    <property type="component" value="Chromosome"/>
</dbReference>
<dbReference type="Pfam" id="PF00144">
    <property type="entry name" value="Beta-lactamase"/>
    <property type="match status" value="1"/>
</dbReference>
<dbReference type="GO" id="GO:0016787">
    <property type="term" value="F:hydrolase activity"/>
    <property type="evidence" value="ECO:0007669"/>
    <property type="project" value="UniProtKB-KW"/>
</dbReference>
<dbReference type="SUPFAM" id="SSF56601">
    <property type="entry name" value="beta-lactamase/transpeptidase-like"/>
    <property type="match status" value="1"/>
</dbReference>
<name>A0A7G5IHP1_9SPHN</name>
<protein>
    <submittedName>
        <fullName evidence="2">Serine hydrolase</fullName>
    </submittedName>
</protein>
<sequence length="401" mass="44523">MRILRLTLLVLLMIGYFANKTYMDRYLRMAVAQAMGKPQRADWYEPVDPVPGAAWAPLPVAATPAIDAGALSKASAYAKQSKADGFLVWHGPQQGGAIQTAGYWNGFRQTELLASKSMAKMVVGIVIGRAVSQGFIRSIDQPVSDFITEWKGTPKAAPTIRQFLQNSSGISRFSYNDFKPWSLTMREYLSEHHERILIDETTLDYPPGSEYDYSMITSDVLAIVIERATKQRYADYLGHALLKPIGAAGGTVYVNRPGGLAHTGCCLMLPAESFLRLGVLLMNRGLWNAEQILPPTWVAETVTPSPANPHWGLHMWIGKPCVKRLRWFPRRSQEVGVLHGECYAADDLFLFDGSGNQAMWIIPSRQLVVLRVGPPPTRRPGDPGEFDNSILPNLMIRGLRP</sequence>
<organism evidence="2 3">
    <name type="scientific">Sandaracinobacteroides saxicola</name>
    <dbReference type="NCBI Taxonomy" id="2759707"/>
    <lineage>
        <taxon>Bacteria</taxon>
        <taxon>Pseudomonadati</taxon>
        <taxon>Pseudomonadota</taxon>
        <taxon>Alphaproteobacteria</taxon>
        <taxon>Sphingomonadales</taxon>
        <taxon>Sphingosinicellaceae</taxon>
        <taxon>Sandaracinobacteroides</taxon>
    </lineage>
</organism>
<feature type="domain" description="Beta-lactamase-related" evidence="1">
    <location>
        <begin position="106"/>
        <end position="370"/>
    </location>
</feature>
<dbReference type="InterPro" id="IPR012338">
    <property type="entry name" value="Beta-lactam/transpept-like"/>
</dbReference>
<dbReference type="Gene3D" id="3.40.710.10">
    <property type="entry name" value="DD-peptidase/beta-lactamase superfamily"/>
    <property type="match status" value="1"/>
</dbReference>
<evidence type="ECO:0000259" key="1">
    <source>
        <dbReference type="Pfam" id="PF00144"/>
    </source>
</evidence>
<dbReference type="InterPro" id="IPR050789">
    <property type="entry name" value="Diverse_Enzym_Activities"/>
</dbReference>
<gene>
    <name evidence="2" type="ORF">H3309_16570</name>
</gene>
<dbReference type="PANTHER" id="PTHR43283:SF7">
    <property type="entry name" value="BETA-LACTAMASE-RELATED DOMAIN-CONTAINING PROTEIN"/>
    <property type="match status" value="1"/>
</dbReference>
<keyword evidence="3" id="KW-1185">Reference proteome</keyword>
<dbReference type="PANTHER" id="PTHR43283">
    <property type="entry name" value="BETA-LACTAMASE-RELATED"/>
    <property type="match status" value="1"/>
</dbReference>
<accession>A0A7G5IHP1</accession>
<dbReference type="InterPro" id="IPR001466">
    <property type="entry name" value="Beta-lactam-related"/>
</dbReference>
<dbReference type="EMBL" id="CP059851">
    <property type="protein sequence ID" value="QMW22883.1"/>
    <property type="molecule type" value="Genomic_DNA"/>
</dbReference>
<dbReference type="AlphaFoldDB" id="A0A7G5IHP1"/>
<dbReference type="RefSeq" id="WP_182296196.1">
    <property type="nucleotide sequence ID" value="NZ_CP059851.1"/>
</dbReference>
<proteinExistence type="predicted"/>
<keyword evidence="2" id="KW-0378">Hydrolase</keyword>
<evidence type="ECO:0000313" key="3">
    <source>
        <dbReference type="Proteomes" id="UP000515292"/>
    </source>
</evidence>
<evidence type="ECO:0000313" key="2">
    <source>
        <dbReference type="EMBL" id="QMW22883.1"/>
    </source>
</evidence>
<reference evidence="2 3" key="1">
    <citation type="submission" date="2020-07" db="EMBL/GenBank/DDBJ databases">
        <title>Complete genome sequence for Sandaracinobacter sp. M6.</title>
        <authorList>
            <person name="Tang Y."/>
            <person name="Liu Q."/>
            <person name="Guo Z."/>
            <person name="Lei P."/>
            <person name="Huang B."/>
        </authorList>
    </citation>
    <scope>NUCLEOTIDE SEQUENCE [LARGE SCALE GENOMIC DNA]</scope>
    <source>
        <strain evidence="2 3">M6</strain>
    </source>
</reference>